<feature type="non-terminal residue" evidence="2">
    <location>
        <position position="1"/>
    </location>
</feature>
<proteinExistence type="predicted"/>
<evidence type="ECO:0000256" key="1">
    <source>
        <dbReference type="SAM" id="MobiDB-lite"/>
    </source>
</evidence>
<comment type="caution">
    <text evidence="2">The sequence shown here is derived from an EMBL/GenBank/DDBJ whole genome shotgun (WGS) entry which is preliminary data.</text>
</comment>
<protein>
    <submittedName>
        <fullName evidence="2">Ribonuclease E/G</fullName>
    </submittedName>
</protein>
<dbReference type="EMBL" id="DMNG01000083">
    <property type="protein sequence ID" value="HAN23913.1"/>
    <property type="molecule type" value="Genomic_DNA"/>
</dbReference>
<accession>A0A3C1KBR5</accession>
<dbReference type="AlphaFoldDB" id="A0A3C1KBR5"/>
<dbReference type="Proteomes" id="UP000257479">
    <property type="component" value="Unassembled WGS sequence"/>
</dbReference>
<evidence type="ECO:0000313" key="3">
    <source>
        <dbReference type="Proteomes" id="UP000257479"/>
    </source>
</evidence>
<feature type="region of interest" description="Disordered" evidence="1">
    <location>
        <begin position="68"/>
        <end position="140"/>
    </location>
</feature>
<reference evidence="2 3" key="1">
    <citation type="journal article" date="2018" name="Nat. Biotechnol.">
        <title>A standardized bacterial taxonomy based on genome phylogeny substantially revises the tree of life.</title>
        <authorList>
            <person name="Parks D.H."/>
            <person name="Chuvochina M."/>
            <person name="Waite D.W."/>
            <person name="Rinke C."/>
            <person name="Skarshewski A."/>
            <person name="Chaumeil P.A."/>
            <person name="Hugenholtz P."/>
        </authorList>
    </citation>
    <scope>NUCLEOTIDE SEQUENCE [LARGE SCALE GENOMIC DNA]</scope>
    <source>
        <strain evidence="2">UBA9152</strain>
    </source>
</reference>
<feature type="region of interest" description="Disordered" evidence="1">
    <location>
        <begin position="1"/>
        <end position="37"/>
    </location>
</feature>
<gene>
    <name evidence="2" type="ORF">DCP95_04990</name>
</gene>
<sequence>PATNGGTRRNRGGQGQNGVNAAAAPQQPAPAGGGTHVITEGAKSALAKIAASTIAPVLTDSGVPLEIELPSADSAEQPERPKRRRKRSDGGSSKSEADILLDSVLNALPEPKAPGQGRARRRVTTATLTTTPAVGDQPQG</sequence>
<feature type="compositionally biased region" description="Low complexity" evidence="1">
    <location>
        <begin position="17"/>
        <end position="30"/>
    </location>
</feature>
<name>A0A3C1KBR5_9MICO</name>
<organism evidence="2 3">
    <name type="scientific">Microbacterium ginsengisoli</name>
    <dbReference type="NCBI Taxonomy" id="400772"/>
    <lineage>
        <taxon>Bacteria</taxon>
        <taxon>Bacillati</taxon>
        <taxon>Actinomycetota</taxon>
        <taxon>Actinomycetes</taxon>
        <taxon>Micrococcales</taxon>
        <taxon>Microbacteriaceae</taxon>
        <taxon>Microbacterium</taxon>
    </lineage>
</organism>
<evidence type="ECO:0000313" key="2">
    <source>
        <dbReference type="EMBL" id="HAN23913.1"/>
    </source>
</evidence>